<dbReference type="GO" id="GO:0003677">
    <property type="term" value="F:DNA binding"/>
    <property type="evidence" value="ECO:0007669"/>
    <property type="project" value="UniProtKB-KW"/>
</dbReference>
<dbReference type="InterPro" id="IPR013249">
    <property type="entry name" value="RNA_pol_sigma70_r4_t2"/>
</dbReference>
<dbReference type="InterPro" id="IPR013325">
    <property type="entry name" value="RNA_pol_sigma_r2"/>
</dbReference>
<dbReference type="NCBIfam" id="TIGR02937">
    <property type="entry name" value="sigma70-ECF"/>
    <property type="match status" value="1"/>
</dbReference>
<evidence type="ECO:0000256" key="6">
    <source>
        <dbReference type="RuleBase" id="RU000716"/>
    </source>
</evidence>
<dbReference type="Pfam" id="PF08281">
    <property type="entry name" value="Sigma70_r4_2"/>
    <property type="match status" value="1"/>
</dbReference>
<dbReference type="Gene3D" id="1.10.1740.10">
    <property type="match status" value="1"/>
</dbReference>
<evidence type="ECO:0000256" key="2">
    <source>
        <dbReference type="ARBA" id="ARBA00023015"/>
    </source>
</evidence>
<dbReference type="GO" id="GO:0016987">
    <property type="term" value="F:sigma factor activity"/>
    <property type="evidence" value="ECO:0007669"/>
    <property type="project" value="UniProtKB-KW"/>
</dbReference>
<dbReference type="SUPFAM" id="SSF88659">
    <property type="entry name" value="Sigma3 and sigma4 domains of RNA polymerase sigma factors"/>
    <property type="match status" value="1"/>
</dbReference>
<keyword evidence="5 6" id="KW-0804">Transcription</keyword>
<dbReference type="InterPro" id="IPR000838">
    <property type="entry name" value="RNA_pol_sigma70_ECF_CS"/>
</dbReference>
<dbReference type="InterPro" id="IPR014286">
    <property type="entry name" value="RNA_pol_sigma70_RpoE"/>
</dbReference>
<dbReference type="InterPro" id="IPR014284">
    <property type="entry name" value="RNA_pol_sigma-70_dom"/>
</dbReference>
<evidence type="ECO:0000256" key="5">
    <source>
        <dbReference type="ARBA" id="ARBA00023163"/>
    </source>
</evidence>
<feature type="domain" description="RNA polymerase sigma-70 region 2" evidence="7">
    <location>
        <begin position="25"/>
        <end position="92"/>
    </location>
</feature>
<comment type="similarity">
    <text evidence="1 6">Belongs to the sigma-70 factor family. ECF subfamily.</text>
</comment>
<dbReference type="SUPFAM" id="SSF88946">
    <property type="entry name" value="Sigma2 domain of RNA polymerase sigma factors"/>
    <property type="match status" value="1"/>
</dbReference>
<gene>
    <name evidence="9" type="ORF">N561_04710</name>
</gene>
<evidence type="ECO:0000256" key="1">
    <source>
        <dbReference type="ARBA" id="ARBA00010641"/>
    </source>
</evidence>
<dbReference type="CDD" id="cd06171">
    <property type="entry name" value="Sigma70_r4"/>
    <property type="match status" value="1"/>
</dbReference>
<evidence type="ECO:0000256" key="4">
    <source>
        <dbReference type="ARBA" id="ARBA00023125"/>
    </source>
</evidence>
<evidence type="ECO:0000256" key="3">
    <source>
        <dbReference type="ARBA" id="ARBA00023082"/>
    </source>
</evidence>
<protein>
    <recommendedName>
        <fullName evidence="6">RNA polymerase sigma factor</fullName>
    </recommendedName>
</protein>
<dbReference type="GO" id="GO:0006352">
    <property type="term" value="P:DNA-templated transcription initiation"/>
    <property type="evidence" value="ECO:0007669"/>
    <property type="project" value="InterPro"/>
</dbReference>
<feature type="domain" description="RNA polymerase sigma factor 70 region 4 type 2" evidence="8">
    <location>
        <begin position="133"/>
        <end position="180"/>
    </location>
</feature>
<reference evidence="9 10" key="1">
    <citation type="journal article" date="2013" name="Genome Announc.">
        <title>Draft Genome Sequence of Gallibacterium anatis bv. haemolytica 12656-12 Liver, an Isolate Obtained from the Liver of a Septicemic Chicken.</title>
        <authorList>
            <person name="Kudirkiene E."/>
            <person name="Christensen H."/>
            <person name="Bojesen A.M."/>
        </authorList>
    </citation>
    <scope>NUCLEOTIDE SEQUENCE [LARGE SCALE GENOMIC DNA]</scope>
    <source>
        <strain evidence="9">12656/12</strain>
    </source>
</reference>
<dbReference type="Pfam" id="PF04542">
    <property type="entry name" value="Sigma70_r2"/>
    <property type="match status" value="1"/>
</dbReference>
<sequence>MSEQLTDQILVERAQQGDKKAFNLLVARYQNKVAGLLTRYVSANDIPDVAQETFIKAYRSLDTFRGESAFYTWLYRIAVNTAKNYLMTQGRRPPTEDVLAEDAESFDVGTKLRNIDTPEHLILSDELKEIVFKTINELPDELKTAITLRELEGMSYEEIADVMDCPVGTVRSRIFRAREFIENQLAPLVKH</sequence>
<dbReference type="NCBIfam" id="TIGR02939">
    <property type="entry name" value="RpoE_Sigma70"/>
    <property type="match status" value="1"/>
</dbReference>
<keyword evidence="4 6" id="KW-0238">DNA-binding</keyword>
<evidence type="ECO:0000259" key="8">
    <source>
        <dbReference type="Pfam" id="PF08281"/>
    </source>
</evidence>
<dbReference type="FunFam" id="1.10.1740.10:FF:000001">
    <property type="entry name" value="RNA polymerase sigma factor"/>
    <property type="match status" value="1"/>
</dbReference>
<proteinExistence type="inferred from homology"/>
<name>U1GM94_9PAST</name>
<dbReference type="PANTHER" id="PTHR43133:SF53">
    <property type="entry name" value="ECF RNA POLYMERASE SIGMA-E FACTOR"/>
    <property type="match status" value="1"/>
</dbReference>
<organism evidence="9 10">
    <name type="scientific">Gallibacterium anatis 12656/12</name>
    <dbReference type="NCBI Taxonomy" id="1195244"/>
    <lineage>
        <taxon>Bacteria</taxon>
        <taxon>Pseudomonadati</taxon>
        <taxon>Pseudomonadota</taxon>
        <taxon>Gammaproteobacteria</taxon>
        <taxon>Pasteurellales</taxon>
        <taxon>Pasteurellaceae</taxon>
        <taxon>Gallibacterium</taxon>
    </lineage>
</organism>
<evidence type="ECO:0000259" key="7">
    <source>
        <dbReference type="Pfam" id="PF04542"/>
    </source>
</evidence>
<keyword evidence="2 6" id="KW-0805">Transcription regulation</keyword>
<dbReference type="InterPro" id="IPR039425">
    <property type="entry name" value="RNA_pol_sigma-70-like"/>
</dbReference>
<dbReference type="PROSITE" id="PS01063">
    <property type="entry name" value="SIGMA70_ECF"/>
    <property type="match status" value="1"/>
</dbReference>
<dbReference type="InterPro" id="IPR013324">
    <property type="entry name" value="RNA_pol_sigma_r3/r4-like"/>
</dbReference>
<dbReference type="InterPro" id="IPR007627">
    <property type="entry name" value="RNA_pol_sigma70_r2"/>
</dbReference>
<keyword evidence="3 6" id="KW-0731">Sigma factor</keyword>
<accession>U1GM94</accession>
<dbReference type="RefSeq" id="WP_021461431.1">
    <property type="nucleotide sequence ID" value="NZ_AVOX01000014.1"/>
</dbReference>
<dbReference type="PATRIC" id="fig|1195244.3.peg.919"/>
<comment type="caution">
    <text evidence="9">The sequence shown here is derived from an EMBL/GenBank/DDBJ whole genome shotgun (WGS) entry which is preliminary data.</text>
</comment>
<evidence type="ECO:0000313" key="10">
    <source>
        <dbReference type="Proteomes" id="UP000016529"/>
    </source>
</evidence>
<dbReference type="EMBL" id="AVOX01000014">
    <property type="protein sequence ID" value="ERF78752.1"/>
    <property type="molecule type" value="Genomic_DNA"/>
</dbReference>
<dbReference type="Proteomes" id="UP000016529">
    <property type="component" value="Unassembled WGS sequence"/>
</dbReference>
<dbReference type="AlphaFoldDB" id="U1GM94"/>
<dbReference type="PANTHER" id="PTHR43133">
    <property type="entry name" value="RNA POLYMERASE ECF-TYPE SIGMA FACTO"/>
    <property type="match status" value="1"/>
</dbReference>
<evidence type="ECO:0000313" key="9">
    <source>
        <dbReference type="EMBL" id="ERF78752.1"/>
    </source>
</evidence>
<dbReference type="InterPro" id="IPR036388">
    <property type="entry name" value="WH-like_DNA-bd_sf"/>
</dbReference>
<dbReference type="Gene3D" id="1.10.10.10">
    <property type="entry name" value="Winged helix-like DNA-binding domain superfamily/Winged helix DNA-binding domain"/>
    <property type="match status" value="1"/>
</dbReference>